<proteinExistence type="predicted"/>
<dbReference type="SUPFAM" id="SSF53474">
    <property type="entry name" value="alpha/beta-Hydrolases"/>
    <property type="match status" value="1"/>
</dbReference>
<dbReference type="Gene3D" id="3.40.50.1820">
    <property type="entry name" value="alpha/beta hydrolase"/>
    <property type="match status" value="1"/>
</dbReference>
<evidence type="ECO:0000313" key="2">
    <source>
        <dbReference type="Proteomes" id="UP001165122"/>
    </source>
</evidence>
<evidence type="ECO:0000313" key="1">
    <source>
        <dbReference type="EMBL" id="GMH66506.1"/>
    </source>
</evidence>
<organism evidence="1 2">
    <name type="scientific">Triparma laevis f. longispina</name>
    <dbReference type="NCBI Taxonomy" id="1714387"/>
    <lineage>
        <taxon>Eukaryota</taxon>
        <taxon>Sar</taxon>
        <taxon>Stramenopiles</taxon>
        <taxon>Ochrophyta</taxon>
        <taxon>Bolidophyceae</taxon>
        <taxon>Parmales</taxon>
        <taxon>Triparmaceae</taxon>
        <taxon>Triparma</taxon>
    </lineage>
</organism>
<dbReference type="InterPro" id="IPR029058">
    <property type="entry name" value="AB_hydrolase_fold"/>
</dbReference>
<sequence>MKQCNATCTEFLLPATETLPPITFVSSTNPPPNPKVLLILPGGGYQKVMVKKEGTVIANHFSSLGFVSFVCDYPIGPRGTMSLRAKNVEPIISSAARTLEFIRESKEDERFGGNLDLTSISLIGFSAGGHLSLCLCEHDKKHNKTYPPIYATLLVYPTLRSPTCWCIAGGLWIVPSLFGKKIFKDKNEHCYCYGCNSKAMERLIPSLPEHVMCVTVKGDMLLPAKKHSKVLVKKLEEEGRRVRYLHGGPFWLYHGCGLHGCWGEEGKFFLRQACNIEGGEEKKVDDTRI</sequence>
<dbReference type="EMBL" id="BRXW01000562">
    <property type="protein sequence ID" value="GMH66506.1"/>
    <property type="molecule type" value="Genomic_DNA"/>
</dbReference>
<reference evidence="2" key="1">
    <citation type="journal article" date="2023" name="Commun. Biol.">
        <title>Genome analysis of Parmales, the sister group of diatoms, reveals the evolutionary specialization of diatoms from phago-mixotrophs to photoautotrophs.</title>
        <authorList>
            <person name="Ban H."/>
            <person name="Sato S."/>
            <person name="Yoshikawa S."/>
            <person name="Yamada K."/>
            <person name="Nakamura Y."/>
            <person name="Ichinomiya M."/>
            <person name="Sato N."/>
            <person name="Blanc-Mathieu R."/>
            <person name="Endo H."/>
            <person name="Kuwata A."/>
            <person name="Ogata H."/>
        </authorList>
    </citation>
    <scope>NUCLEOTIDE SEQUENCE [LARGE SCALE GENOMIC DNA]</scope>
    <source>
        <strain evidence="2">NIES 3700</strain>
    </source>
</reference>
<protein>
    <recommendedName>
        <fullName evidence="3">Pectin acetylesterase</fullName>
    </recommendedName>
</protein>
<comment type="caution">
    <text evidence="1">The sequence shown here is derived from an EMBL/GenBank/DDBJ whole genome shotgun (WGS) entry which is preliminary data.</text>
</comment>
<gene>
    <name evidence="1" type="ORF">TrLO_g6641</name>
</gene>
<dbReference type="OrthoDB" id="6499973at2759"/>
<dbReference type="AlphaFoldDB" id="A0A9W7AA79"/>
<evidence type="ECO:0008006" key="3">
    <source>
        <dbReference type="Google" id="ProtNLM"/>
    </source>
</evidence>
<accession>A0A9W7AA79</accession>
<name>A0A9W7AA79_9STRA</name>
<dbReference type="Proteomes" id="UP001165122">
    <property type="component" value="Unassembled WGS sequence"/>
</dbReference>
<keyword evidence="2" id="KW-1185">Reference proteome</keyword>